<feature type="compositionally biased region" description="Polar residues" evidence="1">
    <location>
        <begin position="224"/>
        <end position="233"/>
    </location>
</feature>
<feature type="compositionally biased region" description="Low complexity" evidence="1">
    <location>
        <begin position="11"/>
        <end position="22"/>
    </location>
</feature>
<dbReference type="RefSeq" id="XP_004988147.1">
    <property type="nucleotide sequence ID" value="XM_004988090.1"/>
</dbReference>
<feature type="compositionally biased region" description="Gly residues" evidence="1">
    <location>
        <begin position="102"/>
        <end position="111"/>
    </location>
</feature>
<dbReference type="GeneID" id="16068673"/>
<feature type="region of interest" description="Disordered" evidence="1">
    <location>
        <begin position="1"/>
        <end position="269"/>
    </location>
</feature>
<feature type="compositionally biased region" description="Low complexity" evidence="1">
    <location>
        <begin position="112"/>
        <end position="131"/>
    </location>
</feature>
<feature type="compositionally biased region" description="Acidic residues" evidence="1">
    <location>
        <begin position="88"/>
        <end position="99"/>
    </location>
</feature>
<gene>
    <name evidence="2" type="ORF">PTSG_10611</name>
</gene>
<dbReference type="Proteomes" id="UP000007799">
    <property type="component" value="Unassembled WGS sequence"/>
</dbReference>
<protein>
    <submittedName>
        <fullName evidence="2">Uncharacterized protein</fullName>
    </submittedName>
</protein>
<proteinExistence type="predicted"/>
<dbReference type="AlphaFoldDB" id="F2URV2"/>
<dbReference type="InParanoid" id="F2URV2"/>
<sequence length="327" mass="33636">MDEQEVKAAEEGTVTTDAAVTVDSEEVQGAPDTGDNGSGDSAAQQGNDAGVDNVNVEDEQQGNTADMEEQAVPTQPDDSTAAGHVDDHDDDHDDDDGDDANSGGGSGGGADNGSQQQDEASAVASASAEAVATDDAEDTNAQSQQSSSSIVGQAEARRAQALERLQLRKKRASEGGDGMAGGNEADGHETGSGSNNRGDTDDSSVFVANGHGADSTGHADGARQQHSNQQQQEGRGSRTGSVLSSSSGTNRSRTASTASGSGSPSIVVVQNKGPRGFMKWLSGTTDPQKQAALQQQRAAAQRRAQLLHEAEMETHRRQRANLVSRHS</sequence>
<dbReference type="EMBL" id="GL832992">
    <property type="protein sequence ID" value="EGD80357.1"/>
    <property type="molecule type" value="Genomic_DNA"/>
</dbReference>
<accession>F2URV2</accession>
<feature type="compositionally biased region" description="Polar residues" evidence="1">
    <location>
        <begin position="38"/>
        <end position="47"/>
    </location>
</feature>
<evidence type="ECO:0000256" key="1">
    <source>
        <dbReference type="SAM" id="MobiDB-lite"/>
    </source>
</evidence>
<reference evidence="2" key="1">
    <citation type="submission" date="2009-08" db="EMBL/GenBank/DDBJ databases">
        <title>Annotation of Salpingoeca rosetta.</title>
        <authorList>
            <consortium name="The Broad Institute Genome Sequencing Platform"/>
            <person name="Russ C."/>
            <person name="Cuomo C."/>
            <person name="Burger G."/>
            <person name="Gray M.W."/>
            <person name="Holland P.W.H."/>
            <person name="King N."/>
            <person name="Lang F.B.F."/>
            <person name="Roger A.J."/>
            <person name="Ruiz-Trillo I."/>
            <person name="Young S.K."/>
            <person name="Zeng Q."/>
            <person name="Gargeya S."/>
            <person name="Alvarado L."/>
            <person name="Berlin A."/>
            <person name="Chapman S.B."/>
            <person name="Chen Z."/>
            <person name="Freedman E."/>
            <person name="Gellesch M."/>
            <person name="Goldberg J."/>
            <person name="Griggs A."/>
            <person name="Gujja S."/>
            <person name="Heilman E."/>
            <person name="Heiman D."/>
            <person name="Howarth C."/>
            <person name="Mehta T."/>
            <person name="Neiman D."/>
            <person name="Pearson M."/>
            <person name="Roberts A."/>
            <person name="Saif S."/>
            <person name="Shea T."/>
            <person name="Shenoy N."/>
            <person name="Sisk P."/>
            <person name="Stolte C."/>
            <person name="Sykes S."/>
            <person name="White J."/>
            <person name="Yandava C."/>
            <person name="Haas B."/>
            <person name="Nusbaum C."/>
            <person name="Birren B."/>
        </authorList>
    </citation>
    <scope>NUCLEOTIDE SEQUENCE [LARGE SCALE GENOMIC DNA]</scope>
    <source>
        <strain evidence="2">ATCC 50818</strain>
    </source>
</reference>
<evidence type="ECO:0000313" key="2">
    <source>
        <dbReference type="EMBL" id="EGD80357.1"/>
    </source>
</evidence>
<name>F2URV2_SALR5</name>
<evidence type="ECO:0000313" key="3">
    <source>
        <dbReference type="Proteomes" id="UP000007799"/>
    </source>
</evidence>
<dbReference type="KEGG" id="sre:PTSG_10611"/>
<keyword evidence="3" id="KW-1185">Reference proteome</keyword>
<feature type="compositionally biased region" description="Basic and acidic residues" evidence="1">
    <location>
        <begin position="1"/>
        <end position="10"/>
    </location>
</feature>
<feature type="compositionally biased region" description="Low complexity" evidence="1">
    <location>
        <begin position="238"/>
        <end position="265"/>
    </location>
</feature>
<organism evidence="3">
    <name type="scientific">Salpingoeca rosetta (strain ATCC 50818 / BSB-021)</name>
    <dbReference type="NCBI Taxonomy" id="946362"/>
    <lineage>
        <taxon>Eukaryota</taxon>
        <taxon>Choanoflagellata</taxon>
        <taxon>Craspedida</taxon>
        <taxon>Salpingoecidae</taxon>
        <taxon>Salpingoeca</taxon>
    </lineage>
</organism>